<name>A0A914VQ42_9BILA</name>
<evidence type="ECO:0000313" key="1">
    <source>
        <dbReference type="Proteomes" id="UP000887566"/>
    </source>
</evidence>
<dbReference type="WBParaSite" id="PSAMB.scaffold2307size23988.g17275.t1">
    <property type="protein sequence ID" value="PSAMB.scaffold2307size23988.g17275.t1"/>
    <property type="gene ID" value="PSAMB.scaffold2307size23988.g17275"/>
</dbReference>
<evidence type="ECO:0000313" key="2">
    <source>
        <dbReference type="WBParaSite" id="PSAMB.scaffold2307size23988.g17275.t1"/>
    </source>
</evidence>
<organism evidence="1 2">
    <name type="scientific">Plectus sambesii</name>
    <dbReference type="NCBI Taxonomy" id="2011161"/>
    <lineage>
        <taxon>Eukaryota</taxon>
        <taxon>Metazoa</taxon>
        <taxon>Ecdysozoa</taxon>
        <taxon>Nematoda</taxon>
        <taxon>Chromadorea</taxon>
        <taxon>Plectida</taxon>
        <taxon>Plectina</taxon>
        <taxon>Plectoidea</taxon>
        <taxon>Plectidae</taxon>
        <taxon>Plectus</taxon>
    </lineage>
</organism>
<dbReference type="AlphaFoldDB" id="A0A914VQ42"/>
<protein>
    <submittedName>
        <fullName evidence="2">Uncharacterized protein</fullName>
    </submittedName>
</protein>
<reference evidence="2" key="1">
    <citation type="submission" date="2022-11" db="UniProtKB">
        <authorList>
            <consortium name="WormBaseParasite"/>
        </authorList>
    </citation>
    <scope>IDENTIFICATION</scope>
</reference>
<keyword evidence="1" id="KW-1185">Reference proteome</keyword>
<proteinExistence type="predicted"/>
<sequence>MEGNAWRVDRRQFVQSTPSQVVQVKRYRLSPTTNTRVAAARAARLVHSLVSLPLPLLPSPERFGYHQSNAAIVYLHRLLQLPKPPTPACYGFRSQE</sequence>
<accession>A0A914VQ42</accession>
<dbReference type="Proteomes" id="UP000887566">
    <property type="component" value="Unplaced"/>
</dbReference>